<evidence type="ECO:0000313" key="3">
    <source>
        <dbReference type="Proteomes" id="UP000235963"/>
    </source>
</evidence>
<feature type="transmembrane region" description="Helical" evidence="1">
    <location>
        <begin position="170"/>
        <end position="192"/>
    </location>
</feature>
<sequence>MKVLDKCFYWIYFLMKLSMIYLLLLLIGAVLLGFHPANTSMMSLMAKHQKDLDAYTFKEAFNIYKKDFWSSNAMGYLLGILAACIAYTIFHLPSVSSLALLFAIQVINSFFLNYLLCIYAVYLKLQVYYDFSFVNALKLSAMAVFFDMVAILKCLLGSFIVIFLLSKVSLLLAVFLPVIWLIFIADVLEPIYQMVKAGNHLR</sequence>
<proteinExistence type="predicted"/>
<evidence type="ECO:0008006" key="4">
    <source>
        <dbReference type="Google" id="ProtNLM"/>
    </source>
</evidence>
<dbReference type="Proteomes" id="UP000235963">
    <property type="component" value="Unassembled WGS sequence"/>
</dbReference>
<name>A0A2N8LAZ3_9STRE</name>
<dbReference type="OrthoDB" id="1650985at2"/>
<evidence type="ECO:0000256" key="1">
    <source>
        <dbReference type="SAM" id="Phobius"/>
    </source>
</evidence>
<reference evidence="2 3" key="1">
    <citation type="submission" date="2015-12" db="EMBL/GenBank/DDBJ databases">
        <title>Streptococcus penaeicida sp. nov.</title>
        <authorList>
            <person name="Gomez-Gil B."/>
            <person name="Morales-Covarrubias M."/>
        </authorList>
    </citation>
    <scope>NUCLEOTIDE SEQUENCE [LARGE SCALE GENOMIC DNA]</scope>
    <source>
        <strain evidence="2 3">CAIM 1838</strain>
    </source>
</reference>
<organism evidence="2 3">
    <name type="scientific">Streptococcus penaeicida</name>
    <dbReference type="NCBI Taxonomy" id="1765960"/>
    <lineage>
        <taxon>Bacteria</taxon>
        <taxon>Bacillati</taxon>
        <taxon>Bacillota</taxon>
        <taxon>Bacilli</taxon>
        <taxon>Lactobacillales</taxon>
        <taxon>Streptococcaceae</taxon>
        <taxon>Streptococcus</taxon>
    </lineage>
</organism>
<keyword evidence="3" id="KW-1185">Reference proteome</keyword>
<dbReference type="InterPro" id="IPR006938">
    <property type="entry name" value="DUF624"/>
</dbReference>
<keyword evidence="1" id="KW-1133">Transmembrane helix</keyword>
<keyword evidence="1" id="KW-0812">Transmembrane</keyword>
<feature type="transmembrane region" description="Helical" evidence="1">
    <location>
        <begin position="98"/>
        <end position="122"/>
    </location>
</feature>
<gene>
    <name evidence="2" type="ORF">AT575_07360</name>
</gene>
<feature type="transmembrane region" description="Helical" evidence="1">
    <location>
        <begin position="12"/>
        <end position="34"/>
    </location>
</feature>
<evidence type="ECO:0000313" key="2">
    <source>
        <dbReference type="EMBL" id="PND47329.1"/>
    </source>
</evidence>
<feature type="transmembrane region" description="Helical" evidence="1">
    <location>
        <begin position="143"/>
        <end position="164"/>
    </location>
</feature>
<dbReference type="EMBL" id="LOCM01000028">
    <property type="protein sequence ID" value="PND47329.1"/>
    <property type="molecule type" value="Genomic_DNA"/>
</dbReference>
<keyword evidence="1" id="KW-0472">Membrane</keyword>
<protein>
    <recommendedName>
        <fullName evidence="4">Beta-carotene 15,15'-monooxygenase</fullName>
    </recommendedName>
</protein>
<feature type="transmembrane region" description="Helical" evidence="1">
    <location>
        <begin position="73"/>
        <end position="92"/>
    </location>
</feature>
<dbReference type="Pfam" id="PF04854">
    <property type="entry name" value="DUF624"/>
    <property type="match status" value="1"/>
</dbReference>
<accession>A0A2N8LAZ3</accession>
<comment type="caution">
    <text evidence="2">The sequence shown here is derived from an EMBL/GenBank/DDBJ whole genome shotgun (WGS) entry which is preliminary data.</text>
</comment>
<dbReference type="AlphaFoldDB" id="A0A2N8LAZ3"/>